<feature type="compositionally biased region" description="Polar residues" evidence="6">
    <location>
        <begin position="391"/>
        <end position="412"/>
    </location>
</feature>
<feature type="compositionally biased region" description="Low complexity" evidence="6">
    <location>
        <begin position="350"/>
        <end position="362"/>
    </location>
</feature>
<feature type="compositionally biased region" description="Polar residues" evidence="6">
    <location>
        <begin position="199"/>
        <end position="208"/>
    </location>
</feature>
<dbReference type="PROSITE" id="PS50048">
    <property type="entry name" value="ZN2_CY6_FUNGAL_2"/>
    <property type="match status" value="1"/>
</dbReference>
<gene>
    <name evidence="8" type="ORF">BCV69DRAFT_300790</name>
</gene>
<dbReference type="PANTHER" id="PTHR47540">
    <property type="entry name" value="THIAMINE REPRESSIBLE GENES REGULATORY PROTEIN THI5"/>
    <property type="match status" value="1"/>
</dbReference>
<keyword evidence="5" id="KW-0539">Nucleus</keyword>
<evidence type="ECO:0000313" key="8">
    <source>
        <dbReference type="EMBL" id="PWN19005.1"/>
    </source>
</evidence>
<dbReference type="Gene3D" id="4.10.240.10">
    <property type="entry name" value="Zn(2)-C6 fungal-type DNA-binding domain"/>
    <property type="match status" value="1"/>
</dbReference>
<dbReference type="GO" id="GO:0008270">
    <property type="term" value="F:zinc ion binding"/>
    <property type="evidence" value="ECO:0007669"/>
    <property type="project" value="InterPro"/>
</dbReference>
<dbReference type="OrthoDB" id="39175at2759"/>
<keyword evidence="2" id="KW-0805">Transcription regulation</keyword>
<sequence>MATLNSAGHTQQYRMDHLHIGIGGHQNEPEHYHEGQFQPRQFEIHDRQYQAGSDLERPGNSGRSTPIPAVPSSAELLSLYGPKPIRAQFACDYCRVRKAKCSGTEPCDRCISKKRVCTFSSVQNQRKVTRSLKDLRAERTIGSPCRSPVSAVARAFPDVGPQSPYIRVGSGVGRRTSPNDPPNSATFRRNDLGPLPNANARSGLSLQSSGTNGWPYDWDATPLPQESAYGGPRRVHQPQAIGVQNQLHYLQPHQQHYLNSPGLDMTQSPLSAGGHFYSAQSSPTFFQHAGQSATPAMNAFSPSVQGGAGLGPTYSNAHYYAGIGQGDLTTHGLSSLHLQQQHFQPRMNTQSQVGESSGSGSDDVNRQQGWREGPGTLTVGNGDCPPAGGQNMFSASNEALSQQSQMSTSHTDVGQDASSKEEQQTCDAEQSSQLQSGPLSADDGNCGNSSVTTLKDVSNNASCSKSLSSSQGSSHSQPDLKAEPKVDSPSGHDFTPESLSVYQGQSATQY</sequence>
<dbReference type="InterPro" id="IPR001138">
    <property type="entry name" value="Zn2Cys6_DnaBD"/>
</dbReference>
<feature type="compositionally biased region" description="Polar residues" evidence="6">
    <location>
        <begin position="176"/>
        <end position="187"/>
    </location>
</feature>
<feature type="compositionally biased region" description="Polar residues" evidence="6">
    <location>
        <begin position="497"/>
        <end position="510"/>
    </location>
</feature>
<proteinExistence type="predicted"/>
<feature type="compositionally biased region" description="Polar residues" evidence="6">
    <location>
        <begin position="425"/>
        <end position="438"/>
    </location>
</feature>
<dbReference type="EMBL" id="KZ819333">
    <property type="protein sequence ID" value="PWN19005.1"/>
    <property type="molecule type" value="Genomic_DNA"/>
</dbReference>
<keyword evidence="9" id="KW-1185">Reference proteome</keyword>
<dbReference type="GeneID" id="37016231"/>
<evidence type="ECO:0000256" key="4">
    <source>
        <dbReference type="ARBA" id="ARBA00023163"/>
    </source>
</evidence>
<evidence type="ECO:0000256" key="2">
    <source>
        <dbReference type="ARBA" id="ARBA00023015"/>
    </source>
</evidence>
<evidence type="ECO:0000256" key="1">
    <source>
        <dbReference type="ARBA" id="ARBA00004123"/>
    </source>
</evidence>
<evidence type="ECO:0000256" key="5">
    <source>
        <dbReference type="ARBA" id="ARBA00023242"/>
    </source>
</evidence>
<dbReference type="GO" id="GO:0005634">
    <property type="term" value="C:nucleus"/>
    <property type="evidence" value="ECO:0007669"/>
    <property type="project" value="UniProtKB-SubCell"/>
</dbReference>
<dbReference type="PROSITE" id="PS00463">
    <property type="entry name" value="ZN2_CY6_FUNGAL_1"/>
    <property type="match status" value="1"/>
</dbReference>
<feature type="region of interest" description="Disordered" evidence="6">
    <location>
        <begin position="167"/>
        <end position="208"/>
    </location>
</feature>
<dbReference type="Proteomes" id="UP000245942">
    <property type="component" value="Unassembled WGS sequence"/>
</dbReference>
<feature type="domain" description="Zn(2)-C6 fungal-type" evidence="7">
    <location>
        <begin position="90"/>
        <end position="119"/>
    </location>
</feature>
<evidence type="ECO:0000259" key="7">
    <source>
        <dbReference type="PROSITE" id="PS50048"/>
    </source>
</evidence>
<dbReference type="Pfam" id="PF00172">
    <property type="entry name" value="Zn_clus"/>
    <property type="match status" value="1"/>
</dbReference>
<dbReference type="SUPFAM" id="SSF57701">
    <property type="entry name" value="Zn2/Cys6 DNA-binding domain"/>
    <property type="match status" value="1"/>
</dbReference>
<feature type="compositionally biased region" description="Low complexity" evidence="6">
    <location>
        <begin position="458"/>
        <end position="476"/>
    </location>
</feature>
<dbReference type="GO" id="GO:0045944">
    <property type="term" value="P:positive regulation of transcription by RNA polymerase II"/>
    <property type="evidence" value="ECO:0007669"/>
    <property type="project" value="TreeGrafter"/>
</dbReference>
<keyword evidence="3" id="KW-0238">DNA-binding</keyword>
<evidence type="ECO:0000256" key="6">
    <source>
        <dbReference type="SAM" id="MobiDB-lite"/>
    </source>
</evidence>
<dbReference type="InterPro" id="IPR036864">
    <property type="entry name" value="Zn2-C6_fun-type_DNA-bd_sf"/>
</dbReference>
<feature type="compositionally biased region" description="Polar residues" evidence="6">
    <location>
        <begin position="446"/>
        <end position="457"/>
    </location>
</feature>
<dbReference type="GO" id="GO:0043565">
    <property type="term" value="F:sequence-specific DNA binding"/>
    <property type="evidence" value="ECO:0007669"/>
    <property type="project" value="TreeGrafter"/>
</dbReference>
<dbReference type="SMART" id="SM00066">
    <property type="entry name" value="GAL4"/>
    <property type="match status" value="1"/>
</dbReference>
<evidence type="ECO:0000313" key="9">
    <source>
        <dbReference type="Proteomes" id="UP000245942"/>
    </source>
</evidence>
<name>A0A316U7S4_9BASI</name>
<dbReference type="CDD" id="cd00067">
    <property type="entry name" value="GAL4"/>
    <property type="match status" value="1"/>
</dbReference>
<dbReference type="RefSeq" id="XP_025346165.1">
    <property type="nucleotide sequence ID" value="XM_025494497.1"/>
</dbReference>
<dbReference type="InterPro" id="IPR051711">
    <property type="entry name" value="Stress_Response_Reg"/>
</dbReference>
<protein>
    <recommendedName>
        <fullName evidence="7">Zn(2)-C6 fungal-type domain-containing protein</fullName>
    </recommendedName>
</protein>
<organism evidence="8 9">
    <name type="scientific">Pseudomicrostroma glucosiphilum</name>
    <dbReference type="NCBI Taxonomy" id="1684307"/>
    <lineage>
        <taxon>Eukaryota</taxon>
        <taxon>Fungi</taxon>
        <taxon>Dikarya</taxon>
        <taxon>Basidiomycota</taxon>
        <taxon>Ustilaginomycotina</taxon>
        <taxon>Exobasidiomycetes</taxon>
        <taxon>Microstromatales</taxon>
        <taxon>Microstromatales incertae sedis</taxon>
        <taxon>Pseudomicrostroma</taxon>
    </lineage>
</organism>
<feature type="region of interest" description="Disordered" evidence="6">
    <location>
        <begin position="341"/>
        <end position="510"/>
    </location>
</feature>
<dbReference type="STRING" id="1684307.A0A316U7S4"/>
<dbReference type="AlphaFoldDB" id="A0A316U7S4"/>
<keyword evidence="4" id="KW-0804">Transcription</keyword>
<dbReference type="GO" id="GO:0000981">
    <property type="term" value="F:DNA-binding transcription factor activity, RNA polymerase II-specific"/>
    <property type="evidence" value="ECO:0007669"/>
    <property type="project" value="InterPro"/>
</dbReference>
<dbReference type="PANTHER" id="PTHR47540:SF2">
    <property type="entry name" value="ZN(II)2CYS6 TRANSCRIPTION FACTOR (EUROFUNG)"/>
    <property type="match status" value="1"/>
</dbReference>
<evidence type="ECO:0000256" key="3">
    <source>
        <dbReference type="ARBA" id="ARBA00023125"/>
    </source>
</evidence>
<accession>A0A316U7S4</accession>
<reference evidence="8 9" key="1">
    <citation type="journal article" date="2018" name="Mol. Biol. Evol.">
        <title>Broad Genomic Sampling Reveals a Smut Pathogenic Ancestry of the Fungal Clade Ustilaginomycotina.</title>
        <authorList>
            <person name="Kijpornyongpan T."/>
            <person name="Mondo S.J."/>
            <person name="Barry K."/>
            <person name="Sandor L."/>
            <person name="Lee J."/>
            <person name="Lipzen A."/>
            <person name="Pangilinan J."/>
            <person name="LaButti K."/>
            <person name="Hainaut M."/>
            <person name="Henrissat B."/>
            <person name="Grigoriev I.V."/>
            <person name="Spatafora J.W."/>
            <person name="Aime M.C."/>
        </authorList>
    </citation>
    <scope>NUCLEOTIDE SEQUENCE [LARGE SCALE GENOMIC DNA]</scope>
    <source>
        <strain evidence="8 9">MCA 4718</strain>
    </source>
</reference>
<comment type="subcellular location">
    <subcellularLocation>
        <location evidence="1">Nucleus</location>
    </subcellularLocation>
</comment>